<keyword evidence="6" id="KW-0378">Hydrolase</keyword>
<dbReference type="Gene3D" id="3.40.50.720">
    <property type="entry name" value="NAD(P)-binding Rossmann-like Domain"/>
    <property type="match status" value="1"/>
</dbReference>
<keyword evidence="6" id="KW-0328">Glycosyltransferase</keyword>
<dbReference type="Proteomes" id="UP000008983">
    <property type="component" value="Unassembled WGS sequence"/>
</dbReference>
<dbReference type="InterPro" id="IPR045886">
    <property type="entry name" value="ThiF/MoeB/HesA"/>
</dbReference>
<dbReference type="PANTHER" id="PTHR10953">
    <property type="entry name" value="UBIQUITIN-ACTIVATING ENZYME E1"/>
    <property type="match status" value="1"/>
</dbReference>
<dbReference type="GO" id="GO:0009035">
    <property type="term" value="F:type I site-specific deoxyribonuclease activity"/>
    <property type="evidence" value="ECO:0007669"/>
    <property type="project" value="UniProtKB-EC"/>
</dbReference>
<dbReference type="eggNOG" id="KOG0895">
    <property type="taxonomic scope" value="Eukaryota"/>
</dbReference>
<dbReference type="UniPathway" id="UPA00143"/>
<dbReference type="SUPFAM" id="SSF69572">
    <property type="entry name" value="Activating enzymes of the ubiquitin-like proteins"/>
    <property type="match status" value="2"/>
</dbReference>
<gene>
    <name evidence="6" type="ORF">IMG5_054610</name>
</gene>
<proteinExistence type="inferred from homology"/>
<dbReference type="Gene3D" id="3.10.110.10">
    <property type="entry name" value="Ubiquitin Conjugating Enzyme"/>
    <property type="match status" value="1"/>
</dbReference>
<dbReference type="EC" id="3.1.21.3" evidence="6"/>
<dbReference type="GO" id="GO:0031510">
    <property type="term" value="C:SUMO activating enzyme complex"/>
    <property type="evidence" value="ECO:0007669"/>
    <property type="project" value="TreeGrafter"/>
</dbReference>
<protein>
    <submittedName>
        <fullName evidence="6">Ubiquitin-like modifier activating enzyme 6, putative</fullName>
        <ecNumber evidence="6">2.4.1.213</ecNumber>
        <ecNumber evidence="6">2.4.1.69</ecNumber>
        <ecNumber evidence="6">3.1.21.3</ecNumber>
        <ecNumber evidence="6">6.3.2.19</ecNumber>
    </submittedName>
</protein>
<feature type="compositionally biased region" description="Low complexity" evidence="4">
    <location>
        <begin position="913"/>
        <end position="925"/>
    </location>
</feature>
<dbReference type="EMBL" id="GL983459">
    <property type="protein sequence ID" value="EGR33396.1"/>
    <property type="molecule type" value="Genomic_DNA"/>
</dbReference>
<dbReference type="InterPro" id="IPR000011">
    <property type="entry name" value="UBQ/SUMO-activ_enz_E1-like"/>
</dbReference>
<feature type="compositionally biased region" description="Polar residues" evidence="4">
    <location>
        <begin position="1417"/>
        <end position="1428"/>
    </location>
</feature>
<evidence type="ECO:0000313" key="7">
    <source>
        <dbReference type="Proteomes" id="UP000008983"/>
    </source>
</evidence>
<dbReference type="EC" id="6.3.2.19" evidence="6"/>
<dbReference type="GO" id="GO:0016567">
    <property type="term" value="P:protein ubiquitination"/>
    <property type="evidence" value="ECO:0007669"/>
    <property type="project" value="UniProtKB-UniPathway"/>
</dbReference>
<dbReference type="InterPro" id="IPR042302">
    <property type="entry name" value="E1_FCCH_sf"/>
</dbReference>
<feature type="region of interest" description="Disordered" evidence="4">
    <location>
        <begin position="1417"/>
        <end position="1458"/>
    </location>
</feature>
<organism evidence="6 7">
    <name type="scientific">Ichthyophthirius multifiliis</name>
    <name type="common">White spot disease agent</name>
    <name type="synonym">Ich</name>
    <dbReference type="NCBI Taxonomy" id="5932"/>
    <lineage>
        <taxon>Eukaryota</taxon>
        <taxon>Sar</taxon>
        <taxon>Alveolata</taxon>
        <taxon>Ciliophora</taxon>
        <taxon>Intramacronucleata</taxon>
        <taxon>Oligohymenophorea</taxon>
        <taxon>Hymenostomatida</taxon>
        <taxon>Ophryoglenina</taxon>
        <taxon>Ichthyophthirius</taxon>
    </lineage>
</organism>
<dbReference type="SUPFAM" id="SSF54495">
    <property type="entry name" value="UBC-like"/>
    <property type="match status" value="1"/>
</dbReference>
<dbReference type="InterPro" id="IPR016135">
    <property type="entry name" value="UBQ-conjugating_enzyme/RWD"/>
</dbReference>
<dbReference type="InterPro" id="IPR042063">
    <property type="entry name" value="Ubi_acti_E1_SCCH"/>
</dbReference>
<dbReference type="SMART" id="SM00985">
    <property type="entry name" value="UBA_e1_C"/>
    <property type="match status" value="1"/>
</dbReference>
<dbReference type="EC" id="2.4.1.213" evidence="6"/>
<dbReference type="InterPro" id="IPR000594">
    <property type="entry name" value="ThiF_NAD_FAD-bd"/>
</dbReference>
<dbReference type="GO" id="GO:0019948">
    <property type="term" value="F:SUMO activating enzyme activity"/>
    <property type="evidence" value="ECO:0007669"/>
    <property type="project" value="TreeGrafter"/>
</dbReference>
<dbReference type="GO" id="GO:0016925">
    <property type="term" value="P:protein sumoylation"/>
    <property type="evidence" value="ECO:0007669"/>
    <property type="project" value="TreeGrafter"/>
</dbReference>
<comment type="similarity">
    <text evidence="2">Belongs to the ubiquitin-activating E1 family.</text>
</comment>
<feature type="non-terminal residue" evidence="6">
    <location>
        <position position="1"/>
    </location>
</feature>
<feature type="region of interest" description="Disordered" evidence="4">
    <location>
        <begin position="2274"/>
        <end position="2302"/>
    </location>
</feature>
<dbReference type="Pfam" id="PF09358">
    <property type="entry name" value="E1_UFD"/>
    <property type="match status" value="1"/>
</dbReference>
<reference evidence="6 7" key="1">
    <citation type="submission" date="2011-07" db="EMBL/GenBank/DDBJ databases">
        <authorList>
            <person name="Coyne R."/>
            <person name="Brami D."/>
            <person name="Johnson J."/>
            <person name="Hostetler J."/>
            <person name="Hannick L."/>
            <person name="Clark T."/>
            <person name="Cassidy-Hanley D."/>
            <person name="Inman J."/>
        </authorList>
    </citation>
    <scope>NUCLEOTIDE SEQUENCE [LARGE SCALE GENOMIC DNA]</scope>
    <source>
        <strain evidence="6 7">G5</strain>
    </source>
</reference>
<dbReference type="PANTHER" id="PTHR10953:SF4">
    <property type="entry name" value="UBIQUITIN-ACTIVATING ENZYME E1 C-TERMINAL DOMAIN-CONTAINING PROTEIN"/>
    <property type="match status" value="1"/>
</dbReference>
<evidence type="ECO:0000256" key="3">
    <source>
        <dbReference type="ARBA" id="ARBA00022598"/>
    </source>
</evidence>
<dbReference type="PROSITE" id="PS50127">
    <property type="entry name" value="UBC_2"/>
    <property type="match status" value="1"/>
</dbReference>
<feature type="compositionally biased region" description="Basic and acidic residues" evidence="4">
    <location>
        <begin position="896"/>
        <end position="912"/>
    </location>
</feature>
<dbReference type="Gene3D" id="3.50.50.80">
    <property type="entry name" value="Ubiquitin-activating enzyme E1, inactive adenylation domain, subdomain 1"/>
    <property type="match status" value="1"/>
</dbReference>
<keyword evidence="7" id="KW-1185">Reference proteome</keyword>
<dbReference type="GO" id="GO:0008107">
    <property type="term" value="F:galactoside 2-alpha-L-fucosyltransferase activity"/>
    <property type="evidence" value="ECO:0007669"/>
    <property type="project" value="UniProtKB-EC"/>
</dbReference>
<dbReference type="Gene3D" id="1.10.10.2660">
    <property type="entry name" value="Ubiquitin-activating enzyme E1, SCCH domain"/>
    <property type="match status" value="1"/>
</dbReference>
<feature type="region of interest" description="Disordered" evidence="4">
    <location>
        <begin position="895"/>
        <end position="925"/>
    </location>
</feature>
<dbReference type="InterPro" id="IPR019572">
    <property type="entry name" value="UBA_E1_SCCH"/>
</dbReference>
<dbReference type="eggNOG" id="KOG2012">
    <property type="taxonomic scope" value="Eukaryota"/>
</dbReference>
<dbReference type="OrthoDB" id="47801at2759"/>
<evidence type="ECO:0000313" key="6">
    <source>
        <dbReference type="EMBL" id="EGR33396.1"/>
    </source>
</evidence>
<dbReference type="CDD" id="cd23810">
    <property type="entry name" value="UBCc_BIRC6"/>
    <property type="match status" value="1"/>
</dbReference>
<dbReference type="PRINTS" id="PR01849">
    <property type="entry name" value="UBIQUITINACT"/>
</dbReference>
<dbReference type="EC" id="2.4.1.69" evidence="6"/>
<feature type="domain" description="UBC core" evidence="5">
    <location>
        <begin position="1167"/>
        <end position="1334"/>
    </location>
</feature>
<dbReference type="InterPro" id="IPR000608">
    <property type="entry name" value="UBC"/>
</dbReference>
<feature type="compositionally biased region" description="Basic and acidic residues" evidence="4">
    <location>
        <begin position="2274"/>
        <end position="2288"/>
    </location>
</feature>
<evidence type="ECO:0000259" key="5">
    <source>
        <dbReference type="PROSITE" id="PS50127"/>
    </source>
</evidence>
<comment type="pathway">
    <text evidence="1">Protein modification; protein ubiquitination.</text>
</comment>
<sequence length="2510" mass="294374">QENLQNINLDYIVQQVREKVGLIFAFLPDYDQELMPFLIFLSSKFQDFGEFLISYCLQEEQFSCQEIYSQLIMLIIINSQSTELLINRLVKLFDFIIRKKENLVNIQNYLHAFVNIIRFLNTKSKLEKQKINKTLVQSFDLIYQIFQIFENQQFLCNKSLIKFIINLLDLPSCISIEKNVEIMEQTLNYLWQNAELNPELYDVISVIIKGGKKQCFEWFKREKIIEEIIEKHQKYTGINNKYSQTNSLLNILVSLIENCEIKEQIILKEEFHIKIYKKYLEKSKQSNINYSLLVEFMKKCVIENDQEKEKLIKIMKKDIIYYQENEFISKFFLPFLKSMNVLLISFHVFDSISSTWVFENKTLIKILGNNKLNNFNIQNNNNSLCKISSSLLSNRQNDIFSQTIKDLTEKSGLYKVLRNQEWILTLSQNQDSMEALVQPLKKKVLTNAPFVIIIQGSNAGNKCVCGVFSSQGMQPCAEISGDFANEENYVIPKEDDCFIFYYEDNYEMHFNAQGDQWGNFSFSDDFGASLSFKYNKIDRITLCFNFNSQSYVDINLYDMKPIDKDQSNFPHDVPADFLFEKAEYYTLKQDIGKGILDKKTNRESSFQKCDFSDKLFVFDKNKLLEENNLHKLYRINPIYYINANTKISQIVKNVKIQGMQLKRKEELSLQINDQQVNINSNEQIMNFKNTQQNGIIDVFLDISQLFETQSIQQVPSILNEKEDYPIFQCFEKFEGIKEIIKVAEKRLLEWENQEKANKWILFIQELNEFAQIKDFMHSFIQNEYLLEVLLDLLAINQDRKQIQQDASLNNINNLQLVNTTSKALDIFNSSKKEQKVTPNKCNLNESENGNFLEEKEEKIVKSLYKILQEVLQKHPSQLSNDFFRPILNRIQQISKENPRQKKQKQQEEEKQHNIQQQQNQTQEEEIQIQQKIQAKSGIGYASDANHNNQKWNINEYVEAKQNRSEQLLQLLVILEFSLDNKQFLNPSHEFFDIICQSSLLPLIESALRSGSLLDISKESELFFTYLRIIKVFSTHQNLVSLLFDLGDQYIPLQTQSIFTLISQLKNTADIFLQCLPKEKKKSDEETYQIAIKTEELYIHLKKVEENQQNFQKKNENNNFFDLQLSPSEQYKKFLAPLRFGYMSMKYENNYKHFYSSYISQNNNPSQQKIVRLAQELSDMYNSLPIDITNSIFVRCDNLRVDLLKVLITGSSGTPYGHGAFLYDVFFEDTYPQTPPKVTLVTTGESKVRFNPNLYSCGKVCLSLLGTWRGNASENWDPKISTLLQVLLSLQAIIMTEDVYFNEPGFEGQAGSDEGEKKNRAYQNIVKYCNIKFAMIDQILNPPKGFEDVIQRHFYIKKNEILSEVNQWIAQAESNDVNYTGLVYGHNTLWCQEFSQPNKYKEMLIELVTQLNKTLNQIPSPKTTVPQKETTQESKKQIKKSKNITQKNQQQEQEEEIDVEYEDQENTIKNFLDINDENVKDRWSRYICAMGVDSVNKQSKSSVFQIGLGPLGVEIAKNIILSGVKKLTIQDSKKVQKEDLFGQFFITEKDLIEQRKRVDSCFNKLQQLNTYVELEKNTEELNDNTDLEKKFKFQDYDVLLITEFIPFEIQIKINAICRKFGIKFISVFILGTFVFFFNDFGDSFEVLDKDGEETQLYNVKQIFIGENNQQTVHLNQKHNFEDGDYVAILDEKEALKYQNYSFQEENLHKISVLNHNSLILHPNQNNNQYKQNIYSIIKVKKPILLKFKHLKNVLFNIENENEIPFDDSLKFYDFEKIDNLHILHQAFLCLDIFFQMNKRLPQAWNKDDAYKFIQIYKQKYVKKVQENDTDLCKKTLQFLNLFSQTLSGVLPPLCAFVGGFTTQEIFKAITNKFMPTKQLFYMDFCELIHEEKQDEEKKEQDDNNSNIKNPLEIIIGKQAYQKIKQSKVFMVGCGAIGCELLKNFAMINACIEGTLTITDPDYIENSNLNRQFLFREKHIKKSKSLTAQAAVIQINPNLKGHVIAKTEKLEENTKNIFTDKFFEQQNIVANALDNVQARKYVDSRCVITRIPLLESGTLGPKGHVQVIIPYLTESYSSQADPQEDNNTDIPYCTLKMFPEDTIHCLEWARDKFSKIFSLKPKKAEKVLRQYISDKNGFIQNLKNDEDQKLPYVSLKILKNKPKNWEDCLQKGIQKFQKYFRLDIIKLLQQYPKNHKTKDNQYFWKPPKRIPNEINCLNLKNQFHLYFIQSFSALYAQLFNIKQGDDEKANIQFIEDQLKKQNIFIEEKEGQIKQQKEEQKEEKKEVQKEEEQQEELNEDDKNTKKFTKTLEEQSIIIEQLKDTLDKENVFKIQNIDFEKDNKIHIDFIYSLTNLRANSYSLPEMNWFTCKIKAGKIVPALASTTASIAGLQVIEFIKYMQNKKTLMRNSFLNLAVPIISVSEPGQAKKKKINSLLEIDLWERWNFQVTDQMTLSQLLQLIQKEKQIQPYSVLFGQKLIFSKLMGDNQNILQKKIKDLIVIIYQLKFIYQLIG</sequence>
<dbReference type="STRING" id="857967.G0QN17"/>
<evidence type="ECO:0000256" key="4">
    <source>
        <dbReference type="SAM" id="MobiDB-lite"/>
    </source>
</evidence>
<dbReference type="Pfam" id="PF00899">
    <property type="entry name" value="ThiF"/>
    <property type="match status" value="2"/>
</dbReference>
<dbReference type="Pfam" id="PF00179">
    <property type="entry name" value="UQ_con"/>
    <property type="match status" value="1"/>
</dbReference>
<dbReference type="Pfam" id="PF10585">
    <property type="entry name" value="UBA_E1_SCCH"/>
    <property type="match status" value="1"/>
</dbReference>
<name>G0QN17_ICHMU</name>
<evidence type="ECO:0000256" key="1">
    <source>
        <dbReference type="ARBA" id="ARBA00004906"/>
    </source>
</evidence>
<evidence type="ECO:0000256" key="2">
    <source>
        <dbReference type="ARBA" id="ARBA00005673"/>
    </source>
</evidence>
<dbReference type="InParanoid" id="G0QN17"/>
<dbReference type="InterPro" id="IPR035985">
    <property type="entry name" value="Ubiquitin-activating_enz"/>
</dbReference>
<dbReference type="Gene3D" id="2.40.30.180">
    <property type="entry name" value="Ubiquitin-activating enzyme E1, FCCH domain"/>
    <property type="match status" value="1"/>
</dbReference>
<dbReference type="GO" id="GO:0033828">
    <property type="term" value="F:glucosylglycerol-phosphate synthase activity"/>
    <property type="evidence" value="ECO:0007669"/>
    <property type="project" value="UniProtKB-EC"/>
</dbReference>
<keyword evidence="3 6" id="KW-0436">Ligase</keyword>
<dbReference type="GeneID" id="14909572"/>
<dbReference type="SMART" id="SM00212">
    <property type="entry name" value="UBCc"/>
    <property type="match status" value="1"/>
</dbReference>
<dbReference type="GO" id="GO:0005737">
    <property type="term" value="C:cytoplasm"/>
    <property type="evidence" value="ECO:0007669"/>
    <property type="project" value="TreeGrafter"/>
</dbReference>
<dbReference type="RefSeq" id="XP_004037382.1">
    <property type="nucleotide sequence ID" value="XM_004037334.1"/>
</dbReference>
<accession>G0QN17</accession>
<keyword evidence="6" id="KW-0808">Transferase</keyword>
<dbReference type="InterPro" id="IPR018965">
    <property type="entry name" value="Ub-activating_enz_E1_C"/>
</dbReference>
<dbReference type="InterPro" id="IPR042449">
    <property type="entry name" value="Ub-E1_IAD_1"/>
</dbReference>
<dbReference type="Gene3D" id="3.40.50.12550">
    <property type="entry name" value="Ubiquitin-activating enzyme E1, inactive adenylation domain, subdomain 2"/>
    <property type="match status" value="1"/>
</dbReference>